<accession>A0A2T0ZYP1</accession>
<dbReference type="GO" id="GO:0016787">
    <property type="term" value="F:hydrolase activity"/>
    <property type="evidence" value="ECO:0007669"/>
    <property type="project" value="UniProtKB-KW"/>
</dbReference>
<organism evidence="8 9">
    <name type="scientific">Antricoccus suffuscus</name>
    <dbReference type="NCBI Taxonomy" id="1629062"/>
    <lineage>
        <taxon>Bacteria</taxon>
        <taxon>Bacillati</taxon>
        <taxon>Actinomycetota</taxon>
        <taxon>Actinomycetes</taxon>
        <taxon>Geodermatophilales</taxon>
        <taxon>Antricoccaceae</taxon>
        <taxon>Antricoccus</taxon>
    </lineage>
</organism>
<feature type="domain" description="CobW/HypB/UreG nucleotide-binding" evidence="6">
    <location>
        <begin position="10"/>
        <end position="183"/>
    </location>
</feature>
<keyword evidence="2" id="KW-0378">Hydrolase</keyword>
<evidence type="ECO:0000259" key="6">
    <source>
        <dbReference type="Pfam" id="PF02492"/>
    </source>
</evidence>
<evidence type="ECO:0000313" key="9">
    <source>
        <dbReference type="Proteomes" id="UP000237752"/>
    </source>
</evidence>
<dbReference type="PANTHER" id="PTHR13748:SF62">
    <property type="entry name" value="COBW DOMAIN-CONTAINING PROTEIN"/>
    <property type="match status" value="1"/>
</dbReference>
<protein>
    <submittedName>
        <fullName evidence="8">G3E family GTPase</fullName>
    </submittedName>
</protein>
<evidence type="ECO:0000256" key="5">
    <source>
        <dbReference type="ARBA" id="ARBA00049117"/>
    </source>
</evidence>
<dbReference type="Pfam" id="PF07683">
    <property type="entry name" value="CobW_C"/>
    <property type="match status" value="1"/>
</dbReference>
<evidence type="ECO:0000259" key="7">
    <source>
        <dbReference type="Pfam" id="PF07683"/>
    </source>
</evidence>
<comment type="catalytic activity">
    <reaction evidence="5">
        <text>GTP + H2O = GDP + phosphate + H(+)</text>
        <dbReference type="Rhea" id="RHEA:19669"/>
        <dbReference type="ChEBI" id="CHEBI:15377"/>
        <dbReference type="ChEBI" id="CHEBI:15378"/>
        <dbReference type="ChEBI" id="CHEBI:37565"/>
        <dbReference type="ChEBI" id="CHEBI:43474"/>
        <dbReference type="ChEBI" id="CHEBI:58189"/>
    </reaction>
    <physiologicalReaction direction="left-to-right" evidence="5">
        <dbReference type="Rhea" id="RHEA:19670"/>
    </physiologicalReaction>
</comment>
<dbReference type="EMBL" id="PVUE01000009">
    <property type="protein sequence ID" value="PRZ41471.1"/>
    <property type="molecule type" value="Genomic_DNA"/>
</dbReference>
<keyword evidence="3" id="KW-0143">Chaperone</keyword>
<dbReference type="GO" id="GO:0000166">
    <property type="term" value="F:nucleotide binding"/>
    <property type="evidence" value="ECO:0007669"/>
    <property type="project" value="UniProtKB-KW"/>
</dbReference>
<dbReference type="AlphaFoldDB" id="A0A2T0ZYP1"/>
<sequence length="304" mass="32743">MTSPAKPVSMTVVGGYLGAGKTTLINSLLASAEGVRIAVIVNDFGDINIDADLIKSRDAKTLELSNGCICCDLSDGMASVMDQIRALRPAPDHVVVEVSGVGDPAAVARWADHPGFRRNGVVVCADVTDVRRRAEGRWSADTVRGQLRAGDVLLLTKQEVASEGEARLVRAWLREVAPGVPVLDGSLETIGTLLDPLLRRGSDERTEHADHVRWSGTTGRTVELTKLRTILTRMPERVVRAKGIVRSVDDPLRRTIVQLAGARVDCYDDGEWQDGEVSRLAVIAIGDEPIDQVIPAGLRALFTS</sequence>
<evidence type="ECO:0000313" key="8">
    <source>
        <dbReference type="EMBL" id="PRZ41471.1"/>
    </source>
</evidence>
<name>A0A2T0ZYP1_9ACTN</name>
<dbReference type="CDD" id="cd03112">
    <property type="entry name" value="CobW-like"/>
    <property type="match status" value="1"/>
</dbReference>
<feature type="domain" description="CobW C-terminal" evidence="7">
    <location>
        <begin position="215"/>
        <end position="298"/>
    </location>
</feature>
<dbReference type="GO" id="GO:0005737">
    <property type="term" value="C:cytoplasm"/>
    <property type="evidence" value="ECO:0007669"/>
    <property type="project" value="TreeGrafter"/>
</dbReference>
<dbReference type="InterPro" id="IPR051316">
    <property type="entry name" value="Zinc-reg_GTPase_activator"/>
</dbReference>
<dbReference type="SUPFAM" id="SSF52540">
    <property type="entry name" value="P-loop containing nucleoside triphosphate hydrolases"/>
    <property type="match status" value="1"/>
</dbReference>
<evidence type="ECO:0000256" key="2">
    <source>
        <dbReference type="ARBA" id="ARBA00022801"/>
    </source>
</evidence>
<dbReference type="SUPFAM" id="SSF90002">
    <property type="entry name" value="Hypothetical protein YjiA, C-terminal domain"/>
    <property type="match status" value="1"/>
</dbReference>
<gene>
    <name evidence="8" type="ORF">CLV47_10918</name>
</gene>
<dbReference type="Pfam" id="PF02492">
    <property type="entry name" value="cobW"/>
    <property type="match status" value="1"/>
</dbReference>
<dbReference type="InterPro" id="IPR036627">
    <property type="entry name" value="CobW-likC_sf"/>
</dbReference>
<evidence type="ECO:0000256" key="1">
    <source>
        <dbReference type="ARBA" id="ARBA00022741"/>
    </source>
</evidence>
<evidence type="ECO:0000256" key="4">
    <source>
        <dbReference type="ARBA" id="ARBA00034320"/>
    </source>
</evidence>
<reference evidence="8 9" key="1">
    <citation type="submission" date="2018-03" db="EMBL/GenBank/DDBJ databases">
        <title>Genomic Encyclopedia of Archaeal and Bacterial Type Strains, Phase II (KMG-II): from individual species to whole genera.</title>
        <authorList>
            <person name="Goeker M."/>
        </authorList>
    </citation>
    <scope>NUCLEOTIDE SEQUENCE [LARGE SCALE GENOMIC DNA]</scope>
    <source>
        <strain evidence="8 9">DSM 100065</strain>
    </source>
</reference>
<dbReference type="Gene3D" id="3.40.50.300">
    <property type="entry name" value="P-loop containing nucleotide triphosphate hydrolases"/>
    <property type="match status" value="1"/>
</dbReference>
<evidence type="ECO:0000256" key="3">
    <source>
        <dbReference type="ARBA" id="ARBA00023186"/>
    </source>
</evidence>
<dbReference type="PANTHER" id="PTHR13748">
    <property type="entry name" value="COBW-RELATED"/>
    <property type="match status" value="1"/>
</dbReference>
<proteinExistence type="inferred from homology"/>
<keyword evidence="1" id="KW-0547">Nucleotide-binding</keyword>
<dbReference type="InterPro" id="IPR011629">
    <property type="entry name" value="CobW-like_C"/>
</dbReference>
<dbReference type="Gene3D" id="3.30.1220.10">
    <property type="entry name" value="CobW-like, C-terminal domain"/>
    <property type="match status" value="1"/>
</dbReference>
<keyword evidence="9" id="KW-1185">Reference proteome</keyword>
<comment type="similarity">
    <text evidence="4">Belongs to the SIMIBI class G3E GTPase family. ZNG1 subfamily.</text>
</comment>
<dbReference type="Proteomes" id="UP000237752">
    <property type="component" value="Unassembled WGS sequence"/>
</dbReference>
<dbReference type="InterPro" id="IPR027417">
    <property type="entry name" value="P-loop_NTPase"/>
</dbReference>
<dbReference type="InterPro" id="IPR003495">
    <property type="entry name" value="CobW/HypB/UreG_nucleotide-bd"/>
</dbReference>
<comment type="caution">
    <text evidence="8">The sequence shown here is derived from an EMBL/GenBank/DDBJ whole genome shotgun (WGS) entry which is preliminary data.</text>
</comment>